<proteinExistence type="predicted"/>
<name>A0A5R1YXK4_SALEN</name>
<evidence type="ECO:0000259" key="9">
    <source>
        <dbReference type="Pfam" id="PF02665"/>
    </source>
</evidence>
<organism evidence="10 11">
    <name type="scientific">Salmonella enteritidis</name>
    <dbReference type="NCBI Taxonomy" id="149539"/>
    <lineage>
        <taxon>Bacteria</taxon>
        <taxon>Pseudomonadati</taxon>
        <taxon>Pseudomonadota</taxon>
        <taxon>Gammaproteobacteria</taxon>
        <taxon>Enterobacterales</taxon>
        <taxon>Enterobacteriaceae</taxon>
        <taxon>Salmonella</taxon>
    </lineage>
</organism>
<dbReference type="InterPro" id="IPR023234">
    <property type="entry name" value="NarG-like_domain"/>
</dbReference>
<dbReference type="InterPro" id="IPR036197">
    <property type="entry name" value="NarG-like_sf"/>
</dbReference>
<evidence type="ECO:0000256" key="3">
    <source>
        <dbReference type="ARBA" id="ARBA00022475"/>
    </source>
</evidence>
<feature type="domain" description="NarG-like" evidence="9">
    <location>
        <begin position="7"/>
        <end position="42"/>
    </location>
</feature>
<dbReference type="RefSeq" id="WP_167851702.1">
    <property type="nucleotide sequence ID" value="NZ_PYKJ01000273.1"/>
</dbReference>
<keyword evidence="4" id="KW-0812">Transmembrane</keyword>
<sequence>VYRAPRARGRTIFLLFPFTRLVHVWSAPFEYFTRRYQIVRTRR</sequence>
<dbReference type="Proteomes" id="UP000297537">
    <property type="component" value="Unassembled WGS sequence"/>
</dbReference>
<reference evidence="10 11" key="1">
    <citation type="submission" date="2018-03" db="EMBL/GenBank/DDBJ databases">
        <title>Non-Typhoidal Salmonella genome sequencing and assembly.</title>
        <authorList>
            <person name="Matchawe C."/>
        </authorList>
    </citation>
    <scope>NUCLEOTIDE SEQUENCE [LARGE SCALE GENOMIC DNA]</scope>
    <source>
        <strain evidence="10 11">20dea</strain>
    </source>
</reference>
<feature type="non-terminal residue" evidence="10">
    <location>
        <position position="1"/>
    </location>
</feature>
<dbReference type="AlphaFoldDB" id="A0A5R1YXK4"/>
<dbReference type="GO" id="GO:0008940">
    <property type="term" value="F:nitrate reductase activity"/>
    <property type="evidence" value="ECO:0007669"/>
    <property type="project" value="TreeGrafter"/>
</dbReference>
<dbReference type="EMBL" id="PYKJ01000273">
    <property type="protein sequence ID" value="TGC94819.1"/>
    <property type="molecule type" value="Genomic_DNA"/>
</dbReference>
<keyword evidence="2" id="KW-0813">Transport</keyword>
<dbReference type="GO" id="GO:0005886">
    <property type="term" value="C:plasma membrane"/>
    <property type="evidence" value="ECO:0007669"/>
    <property type="project" value="UniProtKB-SubCell"/>
</dbReference>
<accession>A0A5R1YXK4</accession>
<protein>
    <submittedName>
        <fullName evidence="10">Respiratory nitrate reductase subunit gamma</fullName>
    </submittedName>
</protein>
<dbReference type="GO" id="GO:0019645">
    <property type="term" value="P:anaerobic electron transport chain"/>
    <property type="evidence" value="ECO:0007669"/>
    <property type="project" value="TreeGrafter"/>
</dbReference>
<dbReference type="SUPFAM" id="SSF103501">
    <property type="entry name" value="Respiratory nitrate reductase 1 gamma chain"/>
    <property type="match status" value="1"/>
</dbReference>
<evidence type="ECO:0000256" key="1">
    <source>
        <dbReference type="ARBA" id="ARBA00004651"/>
    </source>
</evidence>
<dbReference type="GO" id="GO:0020037">
    <property type="term" value="F:heme binding"/>
    <property type="evidence" value="ECO:0007669"/>
    <property type="project" value="TreeGrafter"/>
</dbReference>
<evidence type="ECO:0000313" key="11">
    <source>
        <dbReference type="Proteomes" id="UP000297537"/>
    </source>
</evidence>
<evidence type="ECO:0000256" key="6">
    <source>
        <dbReference type="ARBA" id="ARBA00022989"/>
    </source>
</evidence>
<evidence type="ECO:0000256" key="4">
    <source>
        <dbReference type="ARBA" id="ARBA00022692"/>
    </source>
</evidence>
<evidence type="ECO:0000256" key="8">
    <source>
        <dbReference type="ARBA" id="ARBA00023136"/>
    </source>
</evidence>
<dbReference type="InterPro" id="IPR051936">
    <property type="entry name" value="Heme-iron_electron_transfer"/>
</dbReference>
<evidence type="ECO:0000256" key="7">
    <source>
        <dbReference type="ARBA" id="ARBA00023002"/>
    </source>
</evidence>
<evidence type="ECO:0000256" key="5">
    <source>
        <dbReference type="ARBA" id="ARBA00022982"/>
    </source>
</evidence>
<keyword evidence="7" id="KW-0560">Oxidoreductase</keyword>
<dbReference type="GO" id="GO:0009055">
    <property type="term" value="F:electron transfer activity"/>
    <property type="evidence" value="ECO:0007669"/>
    <property type="project" value="TreeGrafter"/>
</dbReference>
<dbReference type="PANTHER" id="PTHR30598">
    <property type="entry name" value="NITRATE REDUCTASE PRIVATE CHAPERONE, REDOX ENZYME MATURATION PROTEIN REMP FAMILY"/>
    <property type="match status" value="1"/>
</dbReference>
<keyword evidence="6" id="KW-1133">Transmembrane helix</keyword>
<dbReference type="PANTHER" id="PTHR30598:SF4">
    <property type="entry name" value="RESPIRATORY NITRATE REDUCTASE 2 GAMMA CHAIN"/>
    <property type="match status" value="1"/>
</dbReference>
<dbReference type="Gene3D" id="1.20.950.20">
    <property type="entry name" value="Transmembrane di-heme cytochromes, Chain C"/>
    <property type="match status" value="1"/>
</dbReference>
<keyword evidence="3" id="KW-1003">Cell membrane</keyword>
<evidence type="ECO:0000256" key="2">
    <source>
        <dbReference type="ARBA" id="ARBA00022448"/>
    </source>
</evidence>
<comment type="subcellular location">
    <subcellularLocation>
        <location evidence="1">Cell membrane</location>
        <topology evidence="1">Multi-pass membrane protein</topology>
    </subcellularLocation>
</comment>
<comment type="caution">
    <text evidence="10">The sequence shown here is derived from an EMBL/GenBank/DDBJ whole genome shotgun (WGS) entry which is preliminary data.</text>
</comment>
<evidence type="ECO:0000313" key="10">
    <source>
        <dbReference type="EMBL" id="TGC94819.1"/>
    </source>
</evidence>
<gene>
    <name evidence="10" type="primary">narI</name>
    <name evidence="10" type="ORF">C9F08_12705</name>
</gene>
<keyword evidence="5" id="KW-0249">Electron transport</keyword>
<dbReference type="Pfam" id="PF02665">
    <property type="entry name" value="Nitrate_red_gam"/>
    <property type="match status" value="1"/>
</dbReference>
<keyword evidence="8" id="KW-0472">Membrane</keyword>